<dbReference type="STRING" id="381764.Fnod_1673"/>
<dbReference type="InterPro" id="IPR024051">
    <property type="entry name" value="AICAR_Tfase_dup_dom_sf"/>
</dbReference>
<dbReference type="AlphaFoldDB" id="A7HNM5"/>
<dbReference type="SMART" id="SM00798">
    <property type="entry name" value="AICARFT_IMPCHas"/>
    <property type="match status" value="1"/>
</dbReference>
<dbReference type="SUPFAM" id="SSF53927">
    <property type="entry name" value="Cytidine deaminase-like"/>
    <property type="match status" value="1"/>
</dbReference>
<dbReference type="InterPro" id="IPR002695">
    <property type="entry name" value="PurH-like"/>
</dbReference>
<evidence type="ECO:0000313" key="1">
    <source>
        <dbReference type="EMBL" id="ABS61508.1"/>
    </source>
</evidence>
<sequence length="318" mass="34889">MDELREQKTLVNLGNVELGKDKIELHKNSVELRYGENSHERAYVYGELSFEVLHEGKQLSYNNILDAEAAWVLAKNLKLVGGGACVIKHQTPCGAAYLKSFDEADKIECIKKAIEADSESAYGGILATSFEFTLEMAKSIKTYLEVIVAPDFTTDAIEYLSNKKVRLIKPKEYTPYAGKVAFGGLVVSERKFEGEPELLFGEPFNLNEVKFTLIVAEAVKSNAIVLVKDGVTVGIGGGQPSRKRSCRIATTLAGEKAYGSIAASDAFFPFTDGLEILINAGVKCVVAPLGSIRDEEVLEFAKSKGITYYKSPIRVFRH</sequence>
<dbReference type="Proteomes" id="UP000002415">
    <property type="component" value="Chromosome"/>
</dbReference>
<dbReference type="HOGENOM" id="CLU_016316_1_0_0"/>
<organism evidence="1 2">
    <name type="scientific">Fervidobacterium nodosum (strain ATCC 35602 / DSM 5306 / Rt17-B1)</name>
    <dbReference type="NCBI Taxonomy" id="381764"/>
    <lineage>
        <taxon>Bacteria</taxon>
        <taxon>Thermotogati</taxon>
        <taxon>Thermotogota</taxon>
        <taxon>Thermotogae</taxon>
        <taxon>Thermotogales</taxon>
        <taxon>Fervidobacteriaceae</taxon>
        <taxon>Fervidobacterium</taxon>
    </lineage>
</organism>
<dbReference type="EMBL" id="CP000771">
    <property type="protein sequence ID" value="ABS61508.1"/>
    <property type="molecule type" value="Genomic_DNA"/>
</dbReference>
<reference evidence="1 2" key="1">
    <citation type="submission" date="2007-07" db="EMBL/GenBank/DDBJ databases">
        <title>Complete sequence of Fervidobacterium nodosum Rt17-B1.</title>
        <authorList>
            <consortium name="US DOE Joint Genome Institute"/>
            <person name="Copeland A."/>
            <person name="Lucas S."/>
            <person name="Lapidus A."/>
            <person name="Barry K."/>
            <person name="Glavina del Rio T."/>
            <person name="Dalin E."/>
            <person name="Tice H."/>
            <person name="Pitluck S."/>
            <person name="Saunders E."/>
            <person name="Brettin T."/>
            <person name="Bruce D."/>
            <person name="Detter J.C."/>
            <person name="Han C."/>
            <person name="Schmutz J."/>
            <person name="Larimer F."/>
            <person name="Land M."/>
            <person name="Hauser L."/>
            <person name="Kyrpides N."/>
            <person name="Mikhailova N."/>
            <person name="Nelson K."/>
            <person name="Gogarten J.P."/>
            <person name="Noll K."/>
            <person name="Richardson P."/>
        </authorList>
    </citation>
    <scope>NUCLEOTIDE SEQUENCE [LARGE SCALE GENOMIC DNA]</scope>
    <source>
        <strain evidence="2">ATCC 35602 / DSM 5306 / Rt17-B1</strain>
    </source>
</reference>
<dbReference type="Pfam" id="PF01808">
    <property type="entry name" value="AICARFT_IMPCHas"/>
    <property type="match status" value="1"/>
</dbReference>
<dbReference type="PANTHER" id="PTHR11692:SF0">
    <property type="entry name" value="BIFUNCTIONAL PURINE BIOSYNTHESIS PROTEIN ATIC"/>
    <property type="match status" value="1"/>
</dbReference>
<protein>
    <submittedName>
        <fullName evidence="1">IMP cyclohydrolase</fullName>
        <ecNumber evidence="1">3.5.4.10</ecNumber>
    </submittedName>
</protein>
<dbReference type="PANTHER" id="PTHR11692">
    <property type="entry name" value="BIFUNCTIONAL PURINE BIOSYNTHESIS PROTEIN PURH"/>
    <property type="match status" value="1"/>
</dbReference>
<dbReference type="GO" id="GO:0006189">
    <property type="term" value="P:'de novo' IMP biosynthetic process"/>
    <property type="evidence" value="ECO:0007669"/>
    <property type="project" value="TreeGrafter"/>
</dbReference>
<keyword evidence="1" id="KW-0378">Hydrolase</keyword>
<dbReference type="InterPro" id="IPR016193">
    <property type="entry name" value="Cytidine_deaminase-like"/>
</dbReference>
<dbReference type="GO" id="GO:0004643">
    <property type="term" value="F:phosphoribosylaminoimidazolecarboxamide formyltransferase activity"/>
    <property type="evidence" value="ECO:0007669"/>
    <property type="project" value="InterPro"/>
</dbReference>
<dbReference type="Gene3D" id="3.40.140.20">
    <property type="match status" value="2"/>
</dbReference>
<dbReference type="GO" id="GO:0005829">
    <property type="term" value="C:cytosol"/>
    <property type="evidence" value="ECO:0007669"/>
    <property type="project" value="TreeGrafter"/>
</dbReference>
<dbReference type="RefSeq" id="WP_011994799.1">
    <property type="nucleotide sequence ID" value="NC_009718.1"/>
</dbReference>
<dbReference type="KEGG" id="fno:Fnod_1673"/>
<proteinExistence type="predicted"/>
<reference evidence="1 2" key="2">
    <citation type="journal article" date="2009" name="Proc. Natl. Acad. Sci. U.S.A.">
        <title>On the chimeric nature, thermophilic origin, and phylogenetic placement of the Thermotogales.</title>
        <authorList>
            <person name="Zhaxybayeva O."/>
            <person name="Swithers K.S."/>
            <person name="Lapierre P."/>
            <person name="Fournier G.P."/>
            <person name="Bickhart D.M."/>
            <person name="DeBoy R.T."/>
            <person name="Nelson K.E."/>
            <person name="Nesbo C.L."/>
            <person name="Doolittle W.F."/>
            <person name="Gogarten J.P."/>
            <person name="Noll K.M."/>
        </authorList>
    </citation>
    <scope>NUCLEOTIDE SEQUENCE [LARGE SCALE GENOMIC DNA]</scope>
    <source>
        <strain evidence="2">ATCC 35602 / DSM 5306 / Rt17-B1</strain>
    </source>
</reference>
<dbReference type="GO" id="GO:0003937">
    <property type="term" value="F:IMP cyclohydrolase activity"/>
    <property type="evidence" value="ECO:0007669"/>
    <property type="project" value="UniProtKB-EC"/>
</dbReference>
<dbReference type="EC" id="3.5.4.10" evidence="1"/>
<dbReference type="eggNOG" id="COG0138">
    <property type="taxonomic scope" value="Bacteria"/>
</dbReference>
<evidence type="ECO:0000313" key="2">
    <source>
        <dbReference type="Proteomes" id="UP000002415"/>
    </source>
</evidence>
<gene>
    <name evidence="1" type="ordered locus">Fnod_1673</name>
</gene>
<accession>A7HNM5</accession>
<name>A7HNM5_FERNB</name>
<keyword evidence="2" id="KW-1185">Reference proteome</keyword>